<feature type="transmembrane region" description="Helical" evidence="1">
    <location>
        <begin position="54"/>
        <end position="76"/>
    </location>
</feature>
<accession>A0A1P8KMH1</accession>
<evidence type="ECO:0000313" key="3">
    <source>
        <dbReference type="EMBL" id="APW65754.1"/>
    </source>
</evidence>
<dbReference type="GO" id="GO:0005886">
    <property type="term" value="C:plasma membrane"/>
    <property type="evidence" value="ECO:0007669"/>
    <property type="project" value="InterPro"/>
</dbReference>
<dbReference type="GO" id="GO:0050380">
    <property type="term" value="F:undecaprenyl-diphosphatase activity"/>
    <property type="evidence" value="ECO:0007669"/>
    <property type="project" value="InterPro"/>
</dbReference>
<dbReference type="Gene3D" id="1.20.144.10">
    <property type="entry name" value="Phosphatidic acid phosphatase type 2/haloperoxidase"/>
    <property type="match status" value="1"/>
</dbReference>
<dbReference type="InterPro" id="IPR000326">
    <property type="entry name" value="PAP2/HPO"/>
</dbReference>
<feature type="domain" description="Phosphatidic acid phosphatase type 2/haloperoxidase" evidence="2">
    <location>
        <begin position="54"/>
        <end position="163"/>
    </location>
</feature>
<dbReference type="AlphaFoldDB" id="A0A1P8KMH1"/>
<dbReference type="PANTHER" id="PTHR14969">
    <property type="entry name" value="SPHINGOSINE-1-PHOSPHATE PHOSPHOHYDROLASE"/>
    <property type="match status" value="1"/>
</dbReference>
<name>A0A1P8KMH1_9BACT</name>
<protein>
    <recommendedName>
        <fullName evidence="2">Phosphatidic acid phosphatase type 2/haloperoxidase domain-containing protein</fullName>
    </recommendedName>
</protein>
<dbReference type="SUPFAM" id="SSF48317">
    <property type="entry name" value="Acid phosphatase/Vanadium-dependent haloperoxidase"/>
    <property type="match status" value="1"/>
</dbReference>
<keyword evidence="1" id="KW-0812">Transmembrane</keyword>
<keyword evidence="1" id="KW-1133">Transmembrane helix</keyword>
<dbReference type="EMBL" id="CP019070">
    <property type="protein sequence ID" value="APW65754.1"/>
    <property type="molecule type" value="Genomic_DNA"/>
</dbReference>
<feature type="transmembrane region" description="Helical" evidence="1">
    <location>
        <begin position="26"/>
        <end position="47"/>
    </location>
</feature>
<dbReference type="Pfam" id="PF01569">
    <property type="entry name" value="PAP2"/>
    <property type="match status" value="1"/>
</dbReference>
<evidence type="ECO:0000259" key="2">
    <source>
        <dbReference type="SMART" id="SM00014"/>
    </source>
</evidence>
<keyword evidence="1" id="KW-0472">Membrane</keyword>
<evidence type="ECO:0000256" key="1">
    <source>
        <dbReference type="SAM" id="Phobius"/>
    </source>
</evidence>
<dbReference type="PANTHER" id="PTHR14969:SF13">
    <property type="entry name" value="AT30094P"/>
    <property type="match status" value="1"/>
</dbReference>
<dbReference type="STRING" id="1850254.LPB137_07750"/>
<dbReference type="InterPro" id="IPR033879">
    <property type="entry name" value="UPP_Pase"/>
</dbReference>
<keyword evidence="4" id="KW-1185">Reference proteome</keyword>
<feature type="transmembrane region" description="Helical" evidence="1">
    <location>
        <begin position="145"/>
        <end position="164"/>
    </location>
</feature>
<dbReference type="CDD" id="cd03385">
    <property type="entry name" value="PAP2_BcrC_like"/>
    <property type="match status" value="1"/>
</dbReference>
<proteinExistence type="predicted"/>
<gene>
    <name evidence="3" type="ORF">LPB137_07750</name>
</gene>
<feature type="transmembrane region" description="Helical" evidence="1">
    <location>
        <begin position="122"/>
        <end position="139"/>
    </location>
</feature>
<dbReference type="InterPro" id="IPR036938">
    <property type="entry name" value="PAP2/HPO_sf"/>
</dbReference>
<reference evidence="3 4" key="1">
    <citation type="submission" date="2017-01" db="EMBL/GenBank/DDBJ databases">
        <title>Genome sequencing of Arcobacter sp. LPB0137.</title>
        <authorList>
            <person name="Lee G.-W."/>
            <person name="Yi H."/>
        </authorList>
    </citation>
    <scope>NUCLEOTIDE SEQUENCE [LARGE SCALE GENOMIC DNA]</scope>
    <source>
        <strain evidence="3 4">LPB0137</strain>
    </source>
</reference>
<sequence length="188" mass="21869">MLEHLNMNLFLFINSFAKISEFLDNIMITFAEYLPYLFLIIMVYTWFTNKKNETLYAGYTVILGLLINQVIGWFIYHNRPFVDGFGVTLVIHKVENSFPSDHTTFLISIALAFLIFKSSRKIGYLLFILAIIGGISRVYCGVHYPFDIIGSLVVSIMAISLIYTTKDDFNNINLFLINTFRRIEFWKN</sequence>
<dbReference type="Proteomes" id="UP000186074">
    <property type="component" value="Chromosome"/>
</dbReference>
<dbReference type="SMART" id="SM00014">
    <property type="entry name" value="acidPPc"/>
    <property type="match status" value="1"/>
</dbReference>
<feature type="transmembrane region" description="Helical" evidence="1">
    <location>
        <begin position="96"/>
        <end position="115"/>
    </location>
</feature>
<evidence type="ECO:0000313" key="4">
    <source>
        <dbReference type="Proteomes" id="UP000186074"/>
    </source>
</evidence>
<organism evidence="3 4">
    <name type="scientific">Poseidonibacter parvus</name>
    <dbReference type="NCBI Taxonomy" id="1850254"/>
    <lineage>
        <taxon>Bacteria</taxon>
        <taxon>Pseudomonadati</taxon>
        <taxon>Campylobacterota</taxon>
        <taxon>Epsilonproteobacteria</taxon>
        <taxon>Campylobacterales</taxon>
        <taxon>Arcobacteraceae</taxon>
        <taxon>Poseidonibacter</taxon>
    </lineage>
</organism>
<dbReference type="KEGG" id="alp:LPB137_07750"/>